<accession>A0A559K884</accession>
<dbReference type="OrthoDB" id="2870454at2"/>
<protein>
    <submittedName>
        <fullName evidence="1">Uncharacterized protein</fullName>
    </submittedName>
</protein>
<name>A0A559K884_9BACL</name>
<dbReference type="Proteomes" id="UP000317036">
    <property type="component" value="Unassembled WGS sequence"/>
</dbReference>
<dbReference type="RefSeq" id="WP_144849837.1">
    <property type="nucleotide sequence ID" value="NZ_VNJI01000024.1"/>
</dbReference>
<gene>
    <name evidence="1" type="ORF">FPZ49_19050</name>
</gene>
<dbReference type="EMBL" id="VNJI01000024">
    <property type="protein sequence ID" value="TVY08346.1"/>
    <property type="molecule type" value="Genomic_DNA"/>
</dbReference>
<sequence length="125" mass="14570">MKYFEYLEANKKNLVEQLERILTLYQVQPVGNGYIDCIVMRDNLKQFIQEITALGVLISDVSWWCYVEPLNSTGCPHGMGGPKSDYYDGWFSKLQNDLYEADKEKVNSLMNFFDKRLVNSTNSRH</sequence>
<keyword evidence="2" id="KW-1185">Reference proteome</keyword>
<proteinExistence type="predicted"/>
<reference evidence="1 2" key="1">
    <citation type="submission" date="2019-07" db="EMBL/GenBank/DDBJ databases">
        <authorList>
            <person name="Kim J."/>
        </authorList>
    </citation>
    <scope>NUCLEOTIDE SEQUENCE [LARGE SCALE GENOMIC DNA]</scope>
    <source>
        <strain evidence="1 2">JC52</strain>
    </source>
</reference>
<evidence type="ECO:0000313" key="2">
    <source>
        <dbReference type="Proteomes" id="UP000317036"/>
    </source>
</evidence>
<organism evidence="1 2">
    <name type="scientific">Paenibacillus cremeus</name>
    <dbReference type="NCBI Taxonomy" id="2163881"/>
    <lineage>
        <taxon>Bacteria</taxon>
        <taxon>Bacillati</taxon>
        <taxon>Bacillota</taxon>
        <taxon>Bacilli</taxon>
        <taxon>Bacillales</taxon>
        <taxon>Paenibacillaceae</taxon>
        <taxon>Paenibacillus</taxon>
    </lineage>
</organism>
<evidence type="ECO:0000313" key="1">
    <source>
        <dbReference type="EMBL" id="TVY08346.1"/>
    </source>
</evidence>
<dbReference type="AlphaFoldDB" id="A0A559K884"/>
<comment type="caution">
    <text evidence="1">The sequence shown here is derived from an EMBL/GenBank/DDBJ whole genome shotgun (WGS) entry which is preliminary data.</text>
</comment>